<feature type="compositionally biased region" description="Basic and acidic residues" evidence="1">
    <location>
        <begin position="1300"/>
        <end position="1309"/>
    </location>
</feature>
<evidence type="ECO:0000313" key="2">
    <source>
        <dbReference type="EMBL" id="CAJ1068533.1"/>
    </source>
</evidence>
<gene>
    <name evidence="2" type="ORF">XNOV1_A035473</name>
</gene>
<organism evidence="2 3">
    <name type="scientific">Xyrichtys novacula</name>
    <name type="common">Pearly razorfish</name>
    <name type="synonym">Hemipteronotus novacula</name>
    <dbReference type="NCBI Taxonomy" id="13765"/>
    <lineage>
        <taxon>Eukaryota</taxon>
        <taxon>Metazoa</taxon>
        <taxon>Chordata</taxon>
        <taxon>Craniata</taxon>
        <taxon>Vertebrata</taxon>
        <taxon>Euteleostomi</taxon>
        <taxon>Actinopterygii</taxon>
        <taxon>Neopterygii</taxon>
        <taxon>Teleostei</taxon>
        <taxon>Neoteleostei</taxon>
        <taxon>Acanthomorphata</taxon>
        <taxon>Eupercaria</taxon>
        <taxon>Labriformes</taxon>
        <taxon>Labridae</taxon>
        <taxon>Xyrichtys</taxon>
    </lineage>
</organism>
<feature type="region of interest" description="Disordered" evidence="1">
    <location>
        <begin position="1292"/>
        <end position="1321"/>
    </location>
</feature>
<dbReference type="PANTHER" id="PTHR33960:SF1">
    <property type="entry name" value="SIMILAR TO KIAA0825 PROTEIN"/>
    <property type="match status" value="1"/>
</dbReference>
<dbReference type="Proteomes" id="UP001178508">
    <property type="component" value="Chromosome 12"/>
</dbReference>
<dbReference type="InterPro" id="IPR027993">
    <property type="entry name" value="DUF4495"/>
</dbReference>
<feature type="compositionally biased region" description="Polar residues" evidence="1">
    <location>
        <begin position="1310"/>
        <end position="1321"/>
    </location>
</feature>
<dbReference type="EMBL" id="OY660875">
    <property type="protein sequence ID" value="CAJ1068533.1"/>
    <property type="molecule type" value="Genomic_DNA"/>
</dbReference>
<dbReference type="Pfam" id="PF14906">
    <property type="entry name" value="DUF4495"/>
    <property type="match status" value="1"/>
</dbReference>
<proteinExistence type="predicted"/>
<name>A0AAV1G4Z8_XYRNO</name>
<dbReference type="PANTHER" id="PTHR33960">
    <property type="entry name" value="SIMILAR TO KIAA0825 PROTEIN"/>
    <property type="match status" value="1"/>
</dbReference>
<evidence type="ECO:0000313" key="3">
    <source>
        <dbReference type="Proteomes" id="UP001178508"/>
    </source>
</evidence>
<reference evidence="2" key="1">
    <citation type="submission" date="2023-08" db="EMBL/GenBank/DDBJ databases">
        <authorList>
            <person name="Alioto T."/>
            <person name="Alioto T."/>
            <person name="Gomez Garrido J."/>
        </authorList>
    </citation>
    <scope>NUCLEOTIDE SEQUENCE</scope>
</reference>
<evidence type="ECO:0000256" key="1">
    <source>
        <dbReference type="SAM" id="MobiDB-lite"/>
    </source>
</evidence>
<protein>
    <submittedName>
        <fullName evidence="2">Uncharacterized protein KIAA0825 homolog isoform X1</fullName>
    </submittedName>
</protein>
<accession>A0AAV1G4Z8</accession>
<sequence length="1321" mass="147679">MEWPGDFPEDHAFVELLVPGVSSESDFEQLLKDTEVKLNLNAHSIEQQLKELQAKMGESRLSERPPSPSECLQWFNLRTHNSLRPVSTGHQELVDFFGAVQQYLRSEEEGKEEVVLQLLLNLSSQCGVCFPCMPSLHPQLNTSSINLVHTVKDDISLEIQEVWDDVRLHLRRHLLERLSPRSPEHPSCRHISTLSVSERVHCLQQLFFLYPESEVLTHYQSLRSQSVLVILLSALSSSPSGETGFDRLAVGFHAAVSALTQALTEELHVLSKLAEPHTILGFINAAYLSTVARELASTMERECETALRDNTTLSSKIKKYSARSRATVAPMELPMKNRSFSLTSHQLRALTQLACTLLGFERSVKELVTNLTFIDCTGETPCVKGILKKSRDDSEMTADGRKSTAEMLPHTPEAQVLEFDWRSAYRGLVPHMAHCVKVVLDDVCAKNLLQEEALFSSGHTSITLSRVGGDTTLSGGNTRLTEDSFHTSSERETPRMIAKFCGAIVAELDALLPLAAACRDGSLLEVRSSFVEACGRAAFAMLGRLQERALEVPSGAPLKNLPALLATCLYVRQRLEHYHARLKDSHTAAAKVPLTLLPIQKYQDTAEALREQLTSYCFQVCSTCILQDAESHHWSDPKPLYEGERCSFSVQMWFYFLCGLRSDLWAVLPAELAKEVLGQVLSQTLQMLVQRYARARPSYKRHPQIRCDITAVLLYVEQLMWSVCESPEALVRSNPSSAIAVIAGGADWPYIIHSLCEQLLTVLVIVTAPLSFLYSLFMINPSKESASHQPDYPVVHWLNAINPDLFTEQVIREGLVGQAASACQLRLLTSDPGCNPRLLLRMLLYQDCHLPRILLENSYFCQDSCLEMSTGSHKAGDDFIVTLFNLFSCLNNVPKALTQVLEPYLERAQIWEHLYTLADPNWPVPAVISCVRGMLNKSINSLLVHLVSMVMSWQATEDPCAALLRQTVPESILGKIPKDWNYTALEGRGRETPSKTIISLTIQALSFVFTNLPMAVVSVPLPIRFLFQVAEKHISQHARQLRIVGLLLWALLGCLIQALEDPHTLETISGVELDRGAREPLSLLAECLQAAIGIQQKGVPKPTVHKVLQALEEKRPKWTNMQLQKARKLCSDSMFERGRESGVAATELTEQKIGLMLLEVCHKAGGSDYLRQIYHIIQGNEEILTIKLSGSTNSDSNPPHSVTFDPGVDSAGFNPLHQFDHIGRMKLDQSAVVDWAWDWPRLLPAYQGMSQVTFKTLLANRWEMQDGAELEDEERSMVEELQKTYFVCSCSSKLQDPPEADERPAERTQGETQLSDETAAQ</sequence>
<keyword evidence="3" id="KW-1185">Reference proteome</keyword>